<evidence type="ECO:0000256" key="4">
    <source>
        <dbReference type="ARBA" id="ARBA00022801"/>
    </source>
</evidence>
<evidence type="ECO:0000256" key="8">
    <source>
        <dbReference type="SAM" id="SignalP"/>
    </source>
</evidence>
<sequence length="435" mass="46160">MQNSLMLVCLLSFLHTAHACSAERLSLSRRDVPAGEKCGPSAGNAGVCGTGTSYCSSPDCQLSFGLACDGNQVPPGSDTSRVPRPRFGSVPYGVSLSHCASGTNGKVALTFDDKPYIYTSELLDLLKKNNVRATFFVVGNNGGKGQVEQGSYPAILQRMYRDGHQIGSHGWSHQDLGAVTPQQRRGQILRNEVALVDVLGFFPTYFRPPYTSCPDGCVKDLNDLGYHIVNYDIDTKDYQGDYTYARNTYSTILSQHSPASSSWISLAHDIQPNTVQSFAQYMIDQARKLGYELVPLGQCLGDPEANWYRHPTSGEPWGAKPASSSGGPVVSAVLKVDNGSSTVPKSATESVSRPSAVTGVGTTRALPADSTATPISGNSNFGMGTGNTAAVSGLQAAAPTPSPEVTHKSDGHSHVRVSIVVLIMGSVTALTLFFS</sequence>
<dbReference type="EMBL" id="JAQQWK010000002">
    <property type="protein sequence ID" value="KAK8051662.1"/>
    <property type="molecule type" value="Genomic_DNA"/>
</dbReference>
<evidence type="ECO:0000256" key="1">
    <source>
        <dbReference type="ARBA" id="ARBA00001941"/>
    </source>
</evidence>
<feature type="region of interest" description="Disordered" evidence="7">
    <location>
        <begin position="367"/>
        <end position="387"/>
    </location>
</feature>
<dbReference type="Gene3D" id="3.20.20.370">
    <property type="entry name" value="Glycoside hydrolase/deacetylase"/>
    <property type="match status" value="1"/>
</dbReference>
<feature type="chain" id="PRO_5047442736" description="NodB homology domain-containing protein" evidence="8">
    <location>
        <begin position="20"/>
        <end position="435"/>
    </location>
</feature>
<protein>
    <recommendedName>
        <fullName evidence="9">NodB homology domain-containing protein</fullName>
    </recommendedName>
</protein>
<evidence type="ECO:0000256" key="2">
    <source>
        <dbReference type="ARBA" id="ARBA00022723"/>
    </source>
</evidence>
<keyword evidence="11" id="KW-1185">Reference proteome</keyword>
<dbReference type="Pfam" id="PF01522">
    <property type="entry name" value="Polysacc_deac_1"/>
    <property type="match status" value="1"/>
</dbReference>
<name>A0ABR1TYG6_9PEZI</name>
<evidence type="ECO:0000313" key="11">
    <source>
        <dbReference type="Proteomes" id="UP001444661"/>
    </source>
</evidence>
<feature type="compositionally biased region" description="Polar residues" evidence="7">
    <location>
        <begin position="370"/>
        <end position="387"/>
    </location>
</feature>
<dbReference type="SUPFAM" id="SSF88713">
    <property type="entry name" value="Glycoside hydrolase/deacetylase"/>
    <property type="match status" value="1"/>
</dbReference>
<gene>
    <name evidence="10" type="ORF">PG993_003047</name>
</gene>
<dbReference type="Proteomes" id="UP001444661">
    <property type="component" value="Unassembled WGS sequence"/>
</dbReference>
<comment type="caution">
    <text evidence="10">The sequence shown here is derived from an EMBL/GenBank/DDBJ whole genome shotgun (WGS) entry which is preliminary data.</text>
</comment>
<evidence type="ECO:0000256" key="3">
    <source>
        <dbReference type="ARBA" id="ARBA00022729"/>
    </source>
</evidence>
<feature type="signal peptide" evidence="8">
    <location>
        <begin position="1"/>
        <end position="19"/>
    </location>
</feature>
<dbReference type="PANTHER" id="PTHR46471:SF4">
    <property type="entry name" value="CHITIN DEACETYLASE"/>
    <property type="match status" value="1"/>
</dbReference>
<keyword evidence="3 8" id="KW-0732">Signal</keyword>
<accession>A0ABR1TYG6</accession>
<keyword evidence="6" id="KW-0170">Cobalt</keyword>
<evidence type="ECO:0000259" key="9">
    <source>
        <dbReference type="PROSITE" id="PS51677"/>
    </source>
</evidence>
<organism evidence="10 11">
    <name type="scientific">Apiospora rasikravindrae</name>
    <dbReference type="NCBI Taxonomy" id="990691"/>
    <lineage>
        <taxon>Eukaryota</taxon>
        <taxon>Fungi</taxon>
        <taxon>Dikarya</taxon>
        <taxon>Ascomycota</taxon>
        <taxon>Pezizomycotina</taxon>
        <taxon>Sordariomycetes</taxon>
        <taxon>Xylariomycetidae</taxon>
        <taxon>Amphisphaeriales</taxon>
        <taxon>Apiosporaceae</taxon>
        <taxon>Apiospora</taxon>
    </lineage>
</organism>
<feature type="domain" description="NodB homology" evidence="9">
    <location>
        <begin position="105"/>
        <end position="294"/>
    </location>
</feature>
<dbReference type="CDD" id="cd10951">
    <property type="entry name" value="CE4_ClCDA_like"/>
    <property type="match status" value="1"/>
</dbReference>
<comment type="cofactor">
    <cofactor evidence="1">
        <name>Co(2+)</name>
        <dbReference type="ChEBI" id="CHEBI:48828"/>
    </cofactor>
</comment>
<proteinExistence type="predicted"/>
<evidence type="ECO:0000256" key="6">
    <source>
        <dbReference type="ARBA" id="ARBA00023285"/>
    </source>
</evidence>
<keyword evidence="4" id="KW-0378">Hydrolase</keyword>
<keyword evidence="2" id="KW-0479">Metal-binding</keyword>
<evidence type="ECO:0000256" key="5">
    <source>
        <dbReference type="ARBA" id="ARBA00023277"/>
    </source>
</evidence>
<reference evidence="10 11" key="1">
    <citation type="submission" date="2023-01" db="EMBL/GenBank/DDBJ databases">
        <title>Analysis of 21 Apiospora genomes using comparative genomics revels a genus with tremendous synthesis potential of carbohydrate active enzymes and secondary metabolites.</title>
        <authorList>
            <person name="Sorensen T."/>
        </authorList>
    </citation>
    <scope>NUCLEOTIDE SEQUENCE [LARGE SCALE GENOMIC DNA]</scope>
    <source>
        <strain evidence="10 11">CBS 33761</strain>
    </source>
</reference>
<dbReference type="PANTHER" id="PTHR46471">
    <property type="entry name" value="CHITIN DEACETYLASE"/>
    <property type="match status" value="1"/>
</dbReference>
<dbReference type="PROSITE" id="PS51677">
    <property type="entry name" value="NODB"/>
    <property type="match status" value="1"/>
</dbReference>
<evidence type="ECO:0000256" key="7">
    <source>
        <dbReference type="SAM" id="MobiDB-lite"/>
    </source>
</evidence>
<dbReference type="InterPro" id="IPR011330">
    <property type="entry name" value="Glyco_hydro/deAcase_b/a-brl"/>
</dbReference>
<evidence type="ECO:0000313" key="10">
    <source>
        <dbReference type="EMBL" id="KAK8051662.1"/>
    </source>
</evidence>
<dbReference type="InterPro" id="IPR002509">
    <property type="entry name" value="NODB_dom"/>
</dbReference>
<keyword evidence="5" id="KW-0119">Carbohydrate metabolism</keyword>